<dbReference type="Gene3D" id="3.30.420.10">
    <property type="entry name" value="Ribonuclease H-like superfamily/Ribonuclease H"/>
    <property type="match status" value="1"/>
</dbReference>
<evidence type="ECO:0000313" key="3">
    <source>
        <dbReference type="Proteomes" id="UP001558713"/>
    </source>
</evidence>
<dbReference type="CDD" id="cd06222">
    <property type="entry name" value="RNase_H_like"/>
    <property type="match status" value="1"/>
</dbReference>
<dbReference type="InterPro" id="IPR044730">
    <property type="entry name" value="RNase_H-like_dom_plant"/>
</dbReference>
<dbReference type="InterPro" id="IPR052929">
    <property type="entry name" value="RNase_H-like_EbsB-rel"/>
</dbReference>
<dbReference type="PANTHER" id="PTHR47074:SF11">
    <property type="entry name" value="REVERSE TRANSCRIPTASE-LIKE PROTEIN"/>
    <property type="match status" value="1"/>
</dbReference>
<dbReference type="PANTHER" id="PTHR47074">
    <property type="entry name" value="BNAC02G40300D PROTEIN"/>
    <property type="match status" value="1"/>
</dbReference>
<dbReference type="InterPro" id="IPR036397">
    <property type="entry name" value="RNaseH_sf"/>
</dbReference>
<gene>
    <name evidence="2" type="ORF">V5N11_018532</name>
</gene>
<name>A0ABD0ZEG0_CARAN</name>
<proteinExistence type="predicted"/>
<dbReference type="EMBL" id="JBANAX010000798">
    <property type="protein sequence ID" value="KAL1193078.1"/>
    <property type="molecule type" value="Genomic_DNA"/>
</dbReference>
<protein>
    <recommendedName>
        <fullName evidence="1">RNase H type-1 domain-containing protein</fullName>
    </recommendedName>
</protein>
<dbReference type="Proteomes" id="UP001558713">
    <property type="component" value="Unassembled WGS sequence"/>
</dbReference>
<sequence length="186" mass="21304">MDDSKDGPTTKFSYFCFYTNNTNLQQTRWIPPPLGFVKVNVDGSFNYQNGCIGAGWIVHDDSGNYSLAGRAQLKQAFSPLEVEGIALLYALQSTWYRGYRRIIIEGDCKTLFDIINNNISIITMEHLITEIRSWADRYSKIQFSLISRDSNSIADRLAKSAYDQHVTSQTFVHPPYCIRWLLSNKL</sequence>
<dbReference type="SUPFAM" id="SSF53098">
    <property type="entry name" value="Ribonuclease H-like"/>
    <property type="match status" value="1"/>
</dbReference>
<comment type="caution">
    <text evidence="2">The sequence shown here is derived from an EMBL/GenBank/DDBJ whole genome shotgun (WGS) entry which is preliminary data.</text>
</comment>
<evidence type="ECO:0000313" key="2">
    <source>
        <dbReference type="EMBL" id="KAL1193078.1"/>
    </source>
</evidence>
<accession>A0ABD0ZEG0</accession>
<evidence type="ECO:0000259" key="1">
    <source>
        <dbReference type="Pfam" id="PF13456"/>
    </source>
</evidence>
<dbReference type="InterPro" id="IPR002156">
    <property type="entry name" value="RNaseH_domain"/>
</dbReference>
<feature type="domain" description="RNase H type-1" evidence="1">
    <location>
        <begin position="40"/>
        <end position="161"/>
    </location>
</feature>
<keyword evidence="3" id="KW-1185">Reference proteome</keyword>
<dbReference type="AlphaFoldDB" id="A0ABD0ZEG0"/>
<reference evidence="2 3" key="1">
    <citation type="submission" date="2024-04" db="EMBL/GenBank/DDBJ databases">
        <title>Genome assembly C_amara_ONT_v2.</title>
        <authorList>
            <person name="Yant L."/>
            <person name="Moore C."/>
            <person name="Slenker M."/>
        </authorList>
    </citation>
    <scope>NUCLEOTIDE SEQUENCE [LARGE SCALE GENOMIC DNA]</scope>
    <source>
        <tissue evidence="2">Leaf</tissue>
    </source>
</reference>
<organism evidence="2 3">
    <name type="scientific">Cardamine amara subsp. amara</name>
    <dbReference type="NCBI Taxonomy" id="228776"/>
    <lineage>
        <taxon>Eukaryota</taxon>
        <taxon>Viridiplantae</taxon>
        <taxon>Streptophyta</taxon>
        <taxon>Embryophyta</taxon>
        <taxon>Tracheophyta</taxon>
        <taxon>Spermatophyta</taxon>
        <taxon>Magnoliopsida</taxon>
        <taxon>eudicotyledons</taxon>
        <taxon>Gunneridae</taxon>
        <taxon>Pentapetalae</taxon>
        <taxon>rosids</taxon>
        <taxon>malvids</taxon>
        <taxon>Brassicales</taxon>
        <taxon>Brassicaceae</taxon>
        <taxon>Cardamineae</taxon>
        <taxon>Cardamine</taxon>
    </lineage>
</organism>
<dbReference type="InterPro" id="IPR012337">
    <property type="entry name" value="RNaseH-like_sf"/>
</dbReference>
<dbReference type="Pfam" id="PF13456">
    <property type="entry name" value="RVT_3"/>
    <property type="match status" value="1"/>
</dbReference>